<accession>A0A2U3DPP1</accession>
<evidence type="ECO:0000313" key="2">
    <source>
        <dbReference type="EMBL" id="PWI64205.1"/>
    </source>
</evidence>
<feature type="region of interest" description="Disordered" evidence="1">
    <location>
        <begin position="1"/>
        <end position="49"/>
    </location>
</feature>
<dbReference type="AlphaFoldDB" id="A0A2U3DPP1"/>
<protein>
    <submittedName>
        <fullName evidence="2">Uncharacterized protein</fullName>
    </submittedName>
</protein>
<organism evidence="2 3">
    <name type="scientific">Purpureocillium lilacinum</name>
    <name type="common">Paecilomyces lilacinus</name>
    <dbReference type="NCBI Taxonomy" id="33203"/>
    <lineage>
        <taxon>Eukaryota</taxon>
        <taxon>Fungi</taxon>
        <taxon>Dikarya</taxon>
        <taxon>Ascomycota</taxon>
        <taxon>Pezizomycotina</taxon>
        <taxon>Sordariomycetes</taxon>
        <taxon>Hypocreomycetidae</taxon>
        <taxon>Hypocreales</taxon>
        <taxon>Ophiocordycipitaceae</taxon>
        <taxon>Purpureocillium</taxon>
    </lineage>
</organism>
<evidence type="ECO:0000313" key="3">
    <source>
        <dbReference type="Proteomes" id="UP000245956"/>
    </source>
</evidence>
<feature type="compositionally biased region" description="Basic and acidic residues" evidence="1">
    <location>
        <begin position="26"/>
        <end position="44"/>
    </location>
</feature>
<evidence type="ECO:0000256" key="1">
    <source>
        <dbReference type="SAM" id="MobiDB-lite"/>
    </source>
</evidence>
<sequence>MVLAEVPQTGRRTSGLRKRHAPSAVRETEHNRDGHSPKQRKLEHPAIPPPRFWDHLSVIPLTRRALRESQRRISQSTDGQQTRNCYVCAPSHRTDANHFVQQLSPYCLGLVKRSARQGGPDLRDIRGHANDAKMYVYDGPGQRVYPEAYTVTNREWGDEIGEERPIDIGRLMVSGQART</sequence>
<name>A0A2U3DPP1_PURLI</name>
<proteinExistence type="predicted"/>
<gene>
    <name evidence="2" type="ORF">PCL_12046</name>
</gene>
<comment type="caution">
    <text evidence="2">The sequence shown here is derived from an EMBL/GenBank/DDBJ whole genome shotgun (WGS) entry which is preliminary data.</text>
</comment>
<reference evidence="2 3" key="1">
    <citation type="journal article" date="2016" name="Front. Microbiol.">
        <title>Genome and transcriptome sequences reveal the specific parasitism of the nematophagous Purpureocillium lilacinum 36-1.</title>
        <authorList>
            <person name="Xie J."/>
            <person name="Li S."/>
            <person name="Mo C."/>
            <person name="Xiao X."/>
            <person name="Peng D."/>
            <person name="Wang G."/>
            <person name="Xiao Y."/>
        </authorList>
    </citation>
    <scope>NUCLEOTIDE SEQUENCE [LARGE SCALE GENOMIC DNA]</scope>
    <source>
        <strain evidence="2 3">36-1</strain>
    </source>
</reference>
<dbReference type="EMBL" id="LCWV01000081">
    <property type="protein sequence ID" value="PWI64205.1"/>
    <property type="molecule type" value="Genomic_DNA"/>
</dbReference>
<dbReference type="Proteomes" id="UP000245956">
    <property type="component" value="Unassembled WGS sequence"/>
</dbReference>